<feature type="transmembrane region" description="Helical" evidence="1">
    <location>
        <begin position="83"/>
        <end position="100"/>
    </location>
</feature>
<sequence>MERGLLVVALVLSLLTGGVGFLPPRRAVALPWQSALPALVAFLLSLSTSGSFAPGQALGLGVLIGGIFGALAAWLVLQERPTAAAGLALAPLFLFLMQHGSFPRENLLGATLGLLAALCLTGLRHPESVPSLTLVGSLTVGVGSAAALGTFRGGAAIRGGWLAFAPLFAVGGLVIASVQGHIKARDKDMRAIIGLVGFFVYALLATRPLALTLIGPLKNVGVLTAAAIAFPLTLMLLWLHQTEKRALSALLIVLAITSANHTGQGYAVALLAIGLGLLCLLTEKTEVLLPGLVAAALAALWRLVAQRFDGAHGFGLHEQYLLLGLLLGGLLPRLASGFPGPLAAGATLLVAPTVLCILYGAPAGLTLVLGLLAGQLWSAATERELTLAPLYSLGVATALAQLLGHLAPLASKTRLDRLLLTGELVLAWAVCLGIGYALARRQK</sequence>
<evidence type="ECO:0000256" key="1">
    <source>
        <dbReference type="SAM" id="Phobius"/>
    </source>
</evidence>
<protein>
    <submittedName>
        <fullName evidence="2">Uncharacterized protein</fullName>
    </submittedName>
</protein>
<dbReference type="EMBL" id="JACHGW010000003">
    <property type="protein sequence ID" value="MBB6051645.1"/>
    <property type="molecule type" value="Genomic_DNA"/>
</dbReference>
<feature type="transmembrane region" description="Helical" evidence="1">
    <location>
        <begin position="418"/>
        <end position="439"/>
    </location>
</feature>
<feature type="transmembrane region" description="Helical" evidence="1">
    <location>
        <begin position="107"/>
        <end position="125"/>
    </location>
</feature>
<comment type="caution">
    <text evidence="2">The sequence shown here is derived from an EMBL/GenBank/DDBJ whole genome shotgun (WGS) entry which is preliminary data.</text>
</comment>
<dbReference type="Proteomes" id="UP000520814">
    <property type="component" value="Unassembled WGS sequence"/>
</dbReference>
<evidence type="ECO:0000313" key="2">
    <source>
        <dbReference type="EMBL" id="MBB6051645.1"/>
    </source>
</evidence>
<accession>A0A7W9W807</accession>
<keyword evidence="3" id="KW-1185">Reference proteome</keyword>
<feature type="transmembrane region" description="Helical" evidence="1">
    <location>
        <begin position="251"/>
        <end position="275"/>
    </location>
</feature>
<keyword evidence="1" id="KW-0812">Transmembrane</keyword>
<evidence type="ECO:0000313" key="3">
    <source>
        <dbReference type="Proteomes" id="UP000520814"/>
    </source>
</evidence>
<feature type="transmembrane region" description="Helical" evidence="1">
    <location>
        <begin position="220"/>
        <end position="239"/>
    </location>
</feature>
<gene>
    <name evidence="2" type="ORF">HNQ39_003455</name>
</gene>
<reference evidence="2 3" key="1">
    <citation type="submission" date="2020-08" db="EMBL/GenBank/DDBJ databases">
        <title>Genomic Encyclopedia of Type Strains, Phase IV (KMG-IV): sequencing the most valuable type-strain genomes for metagenomic binning, comparative biology and taxonomic classification.</title>
        <authorList>
            <person name="Goeker M."/>
        </authorList>
    </citation>
    <scope>NUCLEOTIDE SEQUENCE [LARGE SCALE GENOMIC DNA]</scope>
    <source>
        <strain evidence="2 3">DSM 23562</strain>
    </source>
</reference>
<keyword evidence="1" id="KW-0472">Membrane</keyword>
<feature type="transmembrane region" description="Helical" evidence="1">
    <location>
        <begin position="191"/>
        <end position="214"/>
    </location>
</feature>
<feature type="transmembrane region" description="Helical" evidence="1">
    <location>
        <begin position="161"/>
        <end position="179"/>
    </location>
</feature>
<feature type="transmembrane region" description="Helical" evidence="1">
    <location>
        <begin position="385"/>
        <end position="406"/>
    </location>
</feature>
<proteinExistence type="predicted"/>
<name>A0A7W9W807_ARMRO</name>
<organism evidence="2 3">
    <name type="scientific">Armatimonas rosea</name>
    <dbReference type="NCBI Taxonomy" id="685828"/>
    <lineage>
        <taxon>Bacteria</taxon>
        <taxon>Bacillati</taxon>
        <taxon>Armatimonadota</taxon>
        <taxon>Armatimonadia</taxon>
        <taxon>Armatimonadales</taxon>
        <taxon>Armatimonadaceae</taxon>
        <taxon>Armatimonas</taxon>
    </lineage>
</organism>
<feature type="transmembrane region" description="Helical" evidence="1">
    <location>
        <begin position="58"/>
        <end position="77"/>
    </location>
</feature>
<keyword evidence="1" id="KW-1133">Transmembrane helix</keyword>
<feature type="transmembrane region" description="Helical" evidence="1">
    <location>
        <begin position="316"/>
        <end position="335"/>
    </location>
</feature>
<feature type="transmembrane region" description="Helical" evidence="1">
    <location>
        <begin position="287"/>
        <end position="304"/>
    </location>
</feature>
<dbReference type="AlphaFoldDB" id="A0A7W9W807"/>
<feature type="transmembrane region" description="Helical" evidence="1">
    <location>
        <begin position="347"/>
        <end position="373"/>
    </location>
</feature>
<dbReference type="RefSeq" id="WP_184199020.1">
    <property type="nucleotide sequence ID" value="NZ_JACHGW010000003.1"/>
</dbReference>